<organism evidence="1 2">
    <name type="scientific">Acidiphilium iwatense</name>
    <dbReference type="NCBI Taxonomy" id="768198"/>
    <lineage>
        <taxon>Bacteria</taxon>
        <taxon>Pseudomonadati</taxon>
        <taxon>Pseudomonadota</taxon>
        <taxon>Alphaproteobacteria</taxon>
        <taxon>Acetobacterales</taxon>
        <taxon>Acidocellaceae</taxon>
        <taxon>Acidiphilium</taxon>
    </lineage>
</organism>
<dbReference type="EMBL" id="JAKGBZ010000094">
    <property type="protein sequence ID" value="MCF3948856.1"/>
    <property type="molecule type" value="Genomic_DNA"/>
</dbReference>
<name>A0ABS9E1G5_9PROT</name>
<reference evidence="1 2" key="1">
    <citation type="submission" date="2022-01" db="EMBL/GenBank/DDBJ databases">
        <authorList>
            <person name="Won M."/>
            <person name="Kim S.-J."/>
            <person name="Kwon S.-W."/>
        </authorList>
    </citation>
    <scope>NUCLEOTIDE SEQUENCE [LARGE SCALE GENOMIC DNA]</scope>
    <source>
        <strain evidence="1 2">KCTC 23505</strain>
    </source>
</reference>
<keyword evidence="2" id="KW-1185">Reference proteome</keyword>
<evidence type="ECO:0008006" key="3">
    <source>
        <dbReference type="Google" id="ProtNLM"/>
    </source>
</evidence>
<protein>
    <recommendedName>
        <fullName evidence="3">Transcriptional regulator</fullName>
    </recommendedName>
</protein>
<evidence type="ECO:0000313" key="1">
    <source>
        <dbReference type="EMBL" id="MCF3948856.1"/>
    </source>
</evidence>
<comment type="caution">
    <text evidence="1">The sequence shown here is derived from an EMBL/GenBank/DDBJ whole genome shotgun (WGS) entry which is preliminary data.</text>
</comment>
<proteinExistence type="predicted"/>
<evidence type="ECO:0000313" key="2">
    <source>
        <dbReference type="Proteomes" id="UP001521209"/>
    </source>
</evidence>
<gene>
    <name evidence="1" type="ORF">L2A60_19625</name>
</gene>
<dbReference type="RefSeq" id="WP_235706165.1">
    <property type="nucleotide sequence ID" value="NZ_JAKGBZ010000094.1"/>
</dbReference>
<accession>A0ABS9E1G5</accession>
<sequence length="59" mass="6771">MVETLEMRRLSDPFDSAMRDSRMIRHRLEQGEFDTEETGMTVRTALAMSNFSCAQIAEA</sequence>
<dbReference type="Proteomes" id="UP001521209">
    <property type="component" value="Unassembled WGS sequence"/>
</dbReference>